<reference evidence="4 5" key="1">
    <citation type="submission" date="2023-08" db="EMBL/GenBank/DDBJ databases">
        <title>Mesonia sp. MT50, isolated from deep-sea sediment of the Mariana Trench.</title>
        <authorList>
            <person name="Fu H."/>
        </authorList>
    </citation>
    <scope>NUCLEOTIDE SEQUENCE [LARGE SCALE GENOMIC DNA]</scope>
    <source>
        <strain evidence="4 5">MT50</strain>
    </source>
</reference>
<dbReference type="Proteomes" id="UP001230915">
    <property type="component" value="Unassembled WGS sequence"/>
</dbReference>
<organism evidence="4 5">
    <name type="scientific">Mesonia profundi</name>
    <dbReference type="NCBI Taxonomy" id="3070998"/>
    <lineage>
        <taxon>Bacteria</taxon>
        <taxon>Pseudomonadati</taxon>
        <taxon>Bacteroidota</taxon>
        <taxon>Flavobacteriia</taxon>
        <taxon>Flavobacteriales</taxon>
        <taxon>Flavobacteriaceae</taxon>
        <taxon>Mesonia</taxon>
    </lineage>
</organism>
<proteinExistence type="predicted"/>
<dbReference type="Pfam" id="PF13505">
    <property type="entry name" value="OMP_b-brl"/>
    <property type="match status" value="1"/>
</dbReference>
<accession>A0ABU1A2U6</accession>
<evidence type="ECO:0000259" key="3">
    <source>
        <dbReference type="Pfam" id="PF13505"/>
    </source>
</evidence>
<keyword evidence="5" id="KW-1185">Reference proteome</keyword>
<keyword evidence="1 2" id="KW-0732">Signal</keyword>
<feature type="chain" id="PRO_5045881698" evidence="2">
    <location>
        <begin position="26"/>
        <end position="173"/>
    </location>
</feature>
<sequence>MKKQNLIIASLSLFLISLIPSSTNAQEIETNIGAMLAYGTEIENIGIGANAEFGIMDKLSISPSFIFYLPKETGPVKVNWFEVNANANYYFIQEEKFDVYGLGGLNYSSVKVSYDGSTLFGNDYSSSDGRFGLNLGGGAKLNLDSKITPFAELKYVIIDGGQLVLAAGVKFKI</sequence>
<dbReference type="SUPFAM" id="SSF56925">
    <property type="entry name" value="OMPA-like"/>
    <property type="match status" value="1"/>
</dbReference>
<evidence type="ECO:0000256" key="1">
    <source>
        <dbReference type="ARBA" id="ARBA00022729"/>
    </source>
</evidence>
<evidence type="ECO:0000256" key="2">
    <source>
        <dbReference type="SAM" id="SignalP"/>
    </source>
</evidence>
<evidence type="ECO:0000313" key="5">
    <source>
        <dbReference type="Proteomes" id="UP001230915"/>
    </source>
</evidence>
<evidence type="ECO:0000313" key="4">
    <source>
        <dbReference type="EMBL" id="MDQ7917950.1"/>
    </source>
</evidence>
<gene>
    <name evidence="4" type="ORF">RBU60_10215</name>
</gene>
<dbReference type="InterPro" id="IPR011250">
    <property type="entry name" value="OMP/PagP_B-barrel"/>
</dbReference>
<feature type="signal peptide" evidence="2">
    <location>
        <begin position="1"/>
        <end position="25"/>
    </location>
</feature>
<dbReference type="InterPro" id="IPR027385">
    <property type="entry name" value="Beta-barrel_OMP"/>
</dbReference>
<dbReference type="EMBL" id="JAVHUL010000027">
    <property type="protein sequence ID" value="MDQ7917950.1"/>
    <property type="molecule type" value="Genomic_DNA"/>
</dbReference>
<dbReference type="Gene3D" id="2.40.160.20">
    <property type="match status" value="1"/>
</dbReference>
<protein>
    <submittedName>
        <fullName evidence="4">Outer membrane beta-barrel protein</fullName>
    </submittedName>
</protein>
<name>A0ABU1A2U6_9FLAO</name>
<dbReference type="RefSeq" id="WP_308864829.1">
    <property type="nucleotide sequence ID" value="NZ_JAVHUL010000027.1"/>
</dbReference>
<feature type="domain" description="Outer membrane protein beta-barrel" evidence="3">
    <location>
        <begin position="32"/>
        <end position="161"/>
    </location>
</feature>
<comment type="caution">
    <text evidence="4">The sequence shown here is derived from an EMBL/GenBank/DDBJ whole genome shotgun (WGS) entry which is preliminary data.</text>
</comment>